<dbReference type="EMBL" id="MGAE01000023">
    <property type="protein sequence ID" value="OGK39217.1"/>
    <property type="molecule type" value="Genomic_DNA"/>
</dbReference>
<evidence type="ECO:0000313" key="11">
    <source>
        <dbReference type="Proteomes" id="UP000179024"/>
    </source>
</evidence>
<proteinExistence type="predicted"/>
<feature type="domain" description="Glycosyltransferase RgtA/B/C/D-like" evidence="9">
    <location>
        <begin position="60"/>
        <end position="216"/>
    </location>
</feature>
<dbReference type="AlphaFoldDB" id="A0A1F7I765"/>
<feature type="transmembrane region" description="Helical" evidence="8">
    <location>
        <begin position="306"/>
        <end position="325"/>
    </location>
</feature>
<dbReference type="PANTHER" id="PTHR33908:SF3">
    <property type="entry name" value="UNDECAPRENYL PHOSPHATE-ALPHA-4-AMINO-4-DEOXY-L-ARABINOSE ARABINOSYL TRANSFERASE"/>
    <property type="match status" value="1"/>
</dbReference>
<evidence type="ECO:0000256" key="1">
    <source>
        <dbReference type="ARBA" id="ARBA00004651"/>
    </source>
</evidence>
<dbReference type="GO" id="GO:0016763">
    <property type="term" value="F:pentosyltransferase activity"/>
    <property type="evidence" value="ECO:0007669"/>
    <property type="project" value="TreeGrafter"/>
</dbReference>
<keyword evidence="6 8" id="KW-1133">Transmembrane helix</keyword>
<dbReference type="GO" id="GO:0010041">
    <property type="term" value="P:response to iron(III) ion"/>
    <property type="evidence" value="ECO:0007669"/>
    <property type="project" value="TreeGrafter"/>
</dbReference>
<dbReference type="InterPro" id="IPR038731">
    <property type="entry name" value="RgtA/B/C-like"/>
</dbReference>
<gene>
    <name evidence="10" type="ORF">A3F34_03260</name>
</gene>
<dbReference type="Proteomes" id="UP000179024">
    <property type="component" value="Unassembled WGS sequence"/>
</dbReference>
<evidence type="ECO:0000256" key="4">
    <source>
        <dbReference type="ARBA" id="ARBA00022679"/>
    </source>
</evidence>
<keyword evidence="7 8" id="KW-0472">Membrane</keyword>
<sequence>MTRKSILWAILVLIISAVFIFYKFNQIPADLTRDEVEFTRLALSLNAQSYTPYSPLATGHTTLYYYLILASFKLFGLTSFALRFPAALFGVLCPVIFYFVMGKSFPKKKLILPLSFLLAILLVSQRWYFNFARFSFEVTFLLFLELISVWFLMAYWKSKNWKYALGSGIFAGLAYNSYLAGRVFFILPLLFILYEAYKKRAWRSLAAYIIPLIILTAPLNLYLSQHKDIRIHQQSYFSNTELSMGEKLEFLGQNIVATPLMFFMPGKGDVTGLHNYPLKPALNPIMSLLFISGMIISVVRRNKYSVLFFIWLVISMGPTLLTYPWENPNMLRTFTALPAVIYFSGVTLWYLYEKINHQNWKRYFPLAVMLFLAISIFFELRTYYVFQTQVFQEAFEVKDQLRGVEQKYLDYLNQ</sequence>
<dbReference type="Pfam" id="PF13231">
    <property type="entry name" value="PMT_2"/>
    <property type="match status" value="1"/>
</dbReference>
<evidence type="ECO:0000256" key="3">
    <source>
        <dbReference type="ARBA" id="ARBA00022676"/>
    </source>
</evidence>
<name>A0A1F7I765_9BACT</name>
<evidence type="ECO:0000313" key="10">
    <source>
        <dbReference type="EMBL" id="OGK39217.1"/>
    </source>
</evidence>
<accession>A0A1F7I765</accession>
<dbReference type="GO" id="GO:0005886">
    <property type="term" value="C:plasma membrane"/>
    <property type="evidence" value="ECO:0007669"/>
    <property type="project" value="UniProtKB-SubCell"/>
</dbReference>
<feature type="transmembrane region" description="Helical" evidence="8">
    <location>
        <begin position="168"/>
        <end position="193"/>
    </location>
</feature>
<dbReference type="GO" id="GO:0009103">
    <property type="term" value="P:lipopolysaccharide biosynthetic process"/>
    <property type="evidence" value="ECO:0007669"/>
    <property type="project" value="UniProtKB-ARBA"/>
</dbReference>
<dbReference type="PANTHER" id="PTHR33908">
    <property type="entry name" value="MANNOSYLTRANSFERASE YKCB-RELATED"/>
    <property type="match status" value="1"/>
</dbReference>
<feature type="transmembrane region" description="Helical" evidence="8">
    <location>
        <begin position="281"/>
        <end position="299"/>
    </location>
</feature>
<protein>
    <recommendedName>
        <fullName evidence="9">Glycosyltransferase RgtA/B/C/D-like domain-containing protein</fullName>
    </recommendedName>
</protein>
<feature type="transmembrane region" description="Helical" evidence="8">
    <location>
        <begin position="87"/>
        <end position="105"/>
    </location>
</feature>
<comment type="subcellular location">
    <subcellularLocation>
        <location evidence="1">Cell membrane</location>
        <topology evidence="1">Multi-pass membrane protein</topology>
    </subcellularLocation>
</comment>
<evidence type="ECO:0000256" key="5">
    <source>
        <dbReference type="ARBA" id="ARBA00022692"/>
    </source>
</evidence>
<feature type="transmembrane region" description="Helical" evidence="8">
    <location>
        <begin position="363"/>
        <end position="386"/>
    </location>
</feature>
<feature type="transmembrane region" description="Helical" evidence="8">
    <location>
        <begin position="205"/>
        <end position="223"/>
    </location>
</feature>
<keyword evidence="3" id="KW-0328">Glycosyltransferase</keyword>
<reference evidence="10 11" key="1">
    <citation type="journal article" date="2016" name="Nat. Commun.">
        <title>Thousands of microbial genomes shed light on interconnected biogeochemical processes in an aquifer system.</title>
        <authorList>
            <person name="Anantharaman K."/>
            <person name="Brown C.T."/>
            <person name="Hug L.A."/>
            <person name="Sharon I."/>
            <person name="Castelle C.J."/>
            <person name="Probst A.J."/>
            <person name="Thomas B.C."/>
            <person name="Singh A."/>
            <person name="Wilkins M.J."/>
            <person name="Karaoz U."/>
            <person name="Brodie E.L."/>
            <person name="Williams K.H."/>
            <person name="Hubbard S.S."/>
            <person name="Banfield J.F."/>
        </authorList>
    </citation>
    <scope>NUCLEOTIDE SEQUENCE [LARGE SCALE GENOMIC DNA]</scope>
</reference>
<feature type="transmembrane region" description="Helical" evidence="8">
    <location>
        <begin position="7"/>
        <end position="24"/>
    </location>
</feature>
<organism evidence="10 11">
    <name type="scientific">Candidatus Roizmanbacteria bacterium RIFCSPHIGHO2_12_FULL_44_10</name>
    <dbReference type="NCBI Taxonomy" id="1802054"/>
    <lineage>
        <taxon>Bacteria</taxon>
        <taxon>Candidatus Roizmaniibacteriota</taxon>
    </lineage>
</organism>
<dbReference type="InterPro" id="IPR050297">
    <property type="entry name" value="LipidA_mod_glycosyltrf_83"/>
</dbReference>
<keyword evidence="2" id="KW-1003">Cell membrane</keyword>
<evidence type="ECO:0000259" key="9">
    <source>
        <dbReference type="Pfam" id="PF13231"/>
    </source>
</evidence>
<evidence type="ECO:0000256" key="6">
    <source>
        <dbReference type="ARBA" id="ARBA00022989"/>
    </source>
</evidence>
<feature type="transmembrane region" description="Helical" evidence="8">
    <location>
        <begin position="136"/>
        <end position="156"/>
    </location>
</feature>
<feature type="transmembrane region" description="Helical" evidence="8">
    <location>
        <begin position="331"/>
        <end position="351"/>
    </location>
</feature>
<keyword evidence="5 8" id="KW-0812">Transmembrane</keyword>
<comment type="caution">
    <text evidence="10">The sequence shown here is derived from an EMBL/GenBank/DDBJ whole genome shotgun (WGS) entry which is preliminary data.</text>
</comment>
<evidence type="ECO:0000256" key="8">
    <source>
        <dbReference type="SAM" id="Phobius"/>
    </source>
</evidence>
<feature type="transmembrane region" description="Helical" evidence="8">
    <location>
        <begin position="111"/>
        <end position="129"/>
    </location>
</feature>
<evidence type="ECO:0000256" key="2">
    <source>
        <dbReference type="ARBA" id="ARBA00022475"/>
    </source>
</evidence>
<evidence type="ECO:0000256" key="7">
    <source>
        <dbReference type="ARBA" id="ARBA00023136"/>
    </source>
</evidence>
<keyword evidence="4" id="KW-0808">Transferase</keyword>